<sequence length="41" mass="4604">MNCQMHPPIEDSTLVRIKIVTSKLSNPQNKAELIILLSIQS</sequence>
<protein>
    <submittedName>
        <fullName evidence="1">Uncharacterized protein</fullName>
    </submittedName>
</protein>
<dbReference type="AlphaFoldDB" id="A0A2P2N5X9"/>
<name>A0A2P2N5X9_RHIMU</name>
<organism evidence="1">
    <name type="scientific">Rhizophora mucronata</name>
    <name type="common">Asiatic mangrove</name>
    <dbReference type="NCBI Taxonomy" id="61149"/>
    <lineage>
        <taxon>Eukaryota</taxon>
        <taxon>Viridiplantae</taxon>
        <taxon>Streptophyta</taxon>
        <taxon>Embryophyta</taxon>
        <taxon>Tracheophyta</taxon>
        <taxon>Spermatophyta</taxon>
        <taxon>Magnoliopsida</taxon>
        <taxon>eudicotyledons</taxon>
        <taxon>Gunneridae</taxon>
        <taxon>Pentapetalae</taxon>
        <taxon>rosids</taxon>
        <taxon>fabids</taxon>
        <taxon>Malpighiales</taxon>
        <taxon>Rhizophoraceae</taxon>
        <taxon>Rhizophora</taxon>
    </lineage>
</organism>
<reference evidence="1" key="1">
    <citation type="submission" date="2018-02" db="EMBL/GenBank/DDBJ databases">
        <title>Rhizophora mucronata_Transcriptome.</title>
        <authorList>
            <person name="Meera S.P."/>
            <person name="Sreeshan A."/>
            <person name="Augustine A."/>
        </authorList>
    </citation>
    <scope>NUCLEOTIDE SEQUENCE</scope>
    <source>
        <tissue evidence="1">Leaf</tissue>
    </source>
</reference>
<evidence type="ECO:0000313" key="1">
    <source>
        <dbReference type="EMBL" id="MBX37855.1"/>
    </source>
</evidence>
<accession>A0A2P2N5X9</accession>
<proteinExistence type="predicted"/>
<dbReference type="EMBL" id="GGEC01057371">
    <property type="protein sequence ID" value="MBX37855.1"/>
    <property type="molecule type" value="Transcribed_RNA"/>
</dbReference>